<dbReference type="Proteomes" id="UP000046392">
    <property type="component" value="Unplaced"/>
</dbReference>
<feature type="coiled-coil region" evidence="1">
    <location>
        <begin position="178"/>
        <end position="212"/>
    </location>
</feature>
<evidence type="ECO:0000313" key="3">
    <source>
        <dbReference type="WBParaSite" id="SPAL_0000556400.1"/>
    </source>
</evidence>
<reference evidence="3" key="1">
    <citation type="submission" date="2017-02" db="UniProtKB">
        <authorList>
            <consortium name="WormBaseParasite"/>
        </authorList>
    </citation>
    <scope>IDENTIFICATION</scope>
</reference>
<dbReference type="AlphaFoldDB" id="A0A0N5BHX9"/>
<dbReference type="WBParaSite" id="SPAL_0000556400.1">
    <property type="protein sequence ID" value="SPAL_0000556400.1"/>
    <property type="gene ID" value="SPAL_0000556400"/>
</dbReference>
<sequence length="331" mass="38424">MSLSESNWVRCSRCVITFQERRLYLTHCRHISYFPRFGSDVRDNEVICSACTFRTRVSEIDSKIGQDELPMFIESEKMLDRITKVFVETTKAIDTVRSFRRRQYETTIKRLITKNEELTNLIDRLEKQNDDSRKSIARLRVLLMGRDATIKEKDEVVDGLKCKVGRLNATIRKDGNEYDDIIAEIRQLTRLLSEQKERNKVLSGRVRELQINSLNVGGYYRMLHPKISPNSLEIRRVNSTNVISRERSKFGVSVFCQNKAVRTMGRDMKLPNCTPVKKSCLRSRRTQQFPRTPIPKVRFGGVEEIFLMDDSGYDSSQIFPSIGCGRNSSCR</sequence>
<evidence type="ECO:0000313" key="2">
    <source>
        <dbReference type="Proteomes" id="UP000046392"/>
    </source>
</evidence>
<feature type="coiled-coil region" evidence="1">
    <location>
        <begin position="101"/>
        <end position="142"/>
    </location>
</feature>
<evidence type="ECO:0000256" key="1">
    <source>
        <dbReference type="SAM" id="Coils"/>
    </source>
</evidence>
<keyword evidence="2" id="KW-1185">Reference proteome</keyword>
<organism evidence="2 3">
    <name type="scientific">Strongyloides papillosus</name>
    <name type="common">Intestinal threadworm</name>
    <dbReference type="NCBI Taxonomy" id="174720"/>
    <lineage>
        <taxon>Eukaryota</taxon>
        <taxon>Metazoa</taxon>
        <taxon>Ecdysozoa</taxon>
        <taxon>Nematoda</taxon>
        <taxon>Chromadorea</taxon>
        <taxon>Rhabditida</taxon>
        <taxon>Tylenchina</taxon>
        <taxon>Panagrolaimomorpha</taxon>
        <taxon>Strongyloidoidea</taxon>
        <taxon>Strongyloididae</taxon>
        <taxon>Strongyloides</taxon>
    </lineage>
</organism>
<protein>
    <submittedName>
        <fullName evidence="3">RING-type domain-containing protein</fullName>
    </submittedName>
</protein>
<accession>A0A0N5BHX9</accession>
<proteinExistence type="predicted"/>
<name>A0A0N5BHX9_STREA</name>
<keyword evidence="1" id="KW-0175">Coiled coil</keyword>